<dbReference type="Proteomes" id="UP000535491">
    <property type="component" value="Unassembled WGS sequence"/>
</dbReference>
<evidence type="ECO:0000256" key="5">
    <source>
        <dbReference type="ARBA" id="ARBA00022741"/>
    </source>
</evidence>
<dbReference type="Gene3D" id="1.20.1560.10">
    <property type="entry name" value="ABC transporter type 1, transmembrane domain"/>
    <property type="match status" value="1"/>
</dbReference>
<feature type="transmembrane region" description="Helical" evidence="9">
    <location>
        <begin position="146"/>
        <end position="170"/>
    </location>
</feature>
<dbReference type="PANTHER" id="PTHR24221:SF654">
    <property type="entry name" value="ATP-BINDING CASSETTE SUB-FAMILY B MEMBER 6"/>
    <property type="match status" value="1"/>
</dbReference>
<keyword evidence="7 9" id="KW-1133">Transmembrane helix</keyword>
<dbReference type="GO" id="GO:0140359">
    <property type="term" value="F:ABC-type transporter activity"/>
    <property type="evidence" value="ECO:0007669"/>
    <property type="project" value="InterPro"/>
</dbReference>
<evidence type="ECO:0000313" key="12">
    <source>
        <dbReference type="EMBL" id="MBA4493815.1"/>
    </source>
</evidence>
<evidence type="ECO:0000256" key="9">
    <source>
        <dbReference type="SAM" id="Phobius"/>
    </source>
</evidence>
<keyword evidence="3" id="KW-1003">Cell membrane</keyword>
<feature type="domain" description="ABC transmembrane type-1" evidence="11">
    <location>
        <begin position="37"/>
        <end position="317"/>
    </location>
</feature>
<dbReference type="Pfam" id="PF00664">
    <property type="entry name" value="ABC_membrane"/>
    <property type="match status" value="1"/>
</dbReference>
<dbReference type="PROSITE" id="PS50929">
    <property type="entry name" value="ABC_TM1F"/>
    <property type="match status" value="1"/>
</dbReference>
<dbReference type="InterPro" id="IPR027417">
    <property type="entry name" value="P-loop_NTPase"/>
</dbReference>
<dbReference type="SMART" id="SM00382">
    <property type="entry name" value="AAA"/>
    <property type="match status" value="1"/>
</dbReference>
<proteinExistence type="predicted"/>
<protein>
    <submittedName>
        <fullName evidence="12">Peptidase domain-containing ABC transporter</fullName>
    </submittedName>
</protein>
<evidence type="ECO:0000256" key="3">
    <source>
        <dbReference type="ARBA" id="ARBA00022475"/>
    </source>
</evidence>
<dbReference type="InterPro" id="IPR003593">
    <property type="entry name" value="AAA+_ATPase"/>
</dbReference>
<evidence type="ECO:0000259" key="11">
    <source>
        <dbReference type="PROSITE" id="PS50929"/>
    </source>
</evidence>
<dbReference type="RefSeq" id="WP_181751064.1">
    <property type="nucleotide sequence ID" value="NZ_JACEIQ010000004.1"/>
</dbReference>
<dbReference type="EMBL" id="JACEIQ010000004">
    <property type="protein sequence ID" value="MBA4493815.1"/>
    <property type="molecule type" value="Genomic_DNA"/>
</dbReference>
<dbReference type="PROSITE" id="PS00211">
    <property type="entry name" value="ABC_TRANSPORTER_1"/>
    <property type="match status" value="1"/>
</dbReference>
<dbReference type="SUPFAM" id="SSF90123">
    <property type="entry name" value="ABC transporter transmembrane region"/>
    <property type="match status" value="1"/>
</dbReference>
<comment type="caution">
    <text evidence="12">The sequence shown here is derived from an EMBL/GenBank/DDBJ whole genome shotgun (WGS) entry which is preliminary data.</text>
</comment>
<feature type="domain" description="ABC transporter" evidence="10">
    <location>
        <begin position="351"/>
        <end position="583"/>
    </location>
</feature>
<evidence type="ECO:0000256" key="1">
    <source>
        <dbReference type="ARBA" id="ARBA00004651"/>
    </source>
</evidence>
<dbReference type="GO" id="GO:0005524">
    <property type="term" value="F:ATP binding"/>
    <property type="evidence" value="ECO:0007669"/>
    <property type="project" value="UniProtKB-KW"/>
</dbReference>
<keyword evidence="8 9" id="KW-0472">Membrane</keyword>
<dbReference type="Gene3D" id="3.40.50.300">
    <property type="entry name" value="P-loop containing nucleotide triphosphate hydrolases"/>
    <property type="match status" value="1"/>
</dbReference>
<evidence type="ECO:0000259" key="10">
    <source>
        <dbReference type="PROSITE" id="PS50893"/>
    </source>
</evidence>
<dbReference type="AlphaFoldDB" id="A0A7W1WPU4"/>
<keyword evidence="13" id="KW-1185">Reference proteome</keyword>
<gene>
    <name evidence="12" type="ORF">H1191_05790</name>
</gene>
<evidence type="ECO:0000313" key="13">
    <source>
        <dbReference type="Proteomes" id="UP000535491"/>
    </source>
</evidence>
<organism evidence="12 13">
    <name type="scientific">Paenactinomyces guangxiensis</name>
    <dbReference type="NCBI Taxonomy" id="1490290"/>
    <lineage>
        <taxon>Bacteria</taxon>
        <taxon>Bacillati</taxon>
        <taxon>Bacillota</taxon>
        <taxon>Bacilli</taxon>
        <taxon>Bacillales</taxon>
        <taxon>Thermoactinomycetaceae</taxon>
        <taxon>Paenactinomyces</taxon>
    </lineage>
</organism>
<evidence type="ECO:0000256" key="7">
    <source>
        <dbReference type="ARBA" id="ARBA00022989"/>
    </source>
</evidence>
<dbReference type="Pfam" id="PF00005">
    <property type="entry name" value="ABC_tran"/>
    <property type="match status" value="1"/>
</dbReference>
<feature type="transmembrane region" description="Helical" evidence="9">
    <location>
        <begin position="176"/>
        <end position="196"/>
    </location>
</feature>
<accession>A0A7W1WPU4</accession>
<dbReference type="SUPFAM" id="SSF52540">
    <property type="entry name" value="P-loop containing nucleoside triphosphate hydrolases"/>
    <property type="match status" value="1"/>
</dbReference>
<dbReference type="InterPro" id="IPR003439">
    <property type="entry name" value="ABC_transporter-like_ATP-bd"/>
</dbReference>
<reference evidence="12 13" key="1">
    <citation type="submission" date="2020-07" db="EMBL/GenBank/DDBJ databases">
        <authorList>
            <person name="Feng H."/>
        </authorList>
    </citation>
    <scope>NUCLEOTIDE SEQUENCE [LARGE SCALE GENOMIC DNA]</scope>
    <source>
        <strain evidence="13">s-10</strain>
    </source>
</reference>
<dbReference type="PANTHER" id="PTHR24221">
    <property type="entry name" value="ATP-BINDING CASSETTE SUB-FAMILY B"/>
    <property type="match status" value="1"/>
</dbReference>
<keyword evidence="6" id="KW-0067">ATP-binding</keyword>
<feature type="transmembrane region" description="Helical" evidence="9">
    <location>
        <begin position="35"/>
        <end position="60"/>
    </location>
</feature>
<sequence length="601" mass="67667">MKEIYHTLSSQVKRVRRLQERWGSFFSYVFRYPRAVITIFLLTLLAQLASLLVPFSIQFFVDHLWASGKIDWLHLLGMGVFILFASHLLISYVRVSGTVSLQAKISLNLSGDFLHHLLNLPYPALEKRASGDLAARFNNITAAREILANHGAALILDLMMCLVYSIAMFFYSVKLAGITIVIAAIQMMITALFVPATQRRTKEELKTYSETQSYLVEVLRSMLLVKSNSLEDTVFNGWFQRFTRQIKAFTSRYQLSGCLNSMIQSIQLVTPLLLLWLGAKEVMAQQMTIGSLVALIALATSFLIPIGSLTSSIQSLQFLGGIFERLQEIFGEKVEQIPPGAVERGHFGQPLRMERVTFSYQPNGPPVLNQVSFHLNPGEKIALVGATGSGKTTILKLILGLYKPTQGSVTLGGIPLTELNIYQYRQQIGVVLQETFLFNDTIAKNIAFFQEVSQEDVEWAAKTALLHEEIVKMPEGYNTVIGENGQNLSGGQRQRLAIARALYRKPALLILDEATSQLDTITEQKLHEQLDSHQITRIVIAHRLFTIQDANRIFVIKEGRVKEEGTHQELIEWGGIYKELWERHTQQVENARYSTVTSSKS</sequence>
<evidence type="ECO:0000256" key="2">
    <source>
        <dbReference type="ARBA" id="ARBA00022448"/>
    </source>
</evidence>
<dbReference type="GO" id="GO:0034040">
    <property type="term" value="F:ATPase-coupled lipid transmembrane transporter activity"/>
    <property type="evidence" value="ECO:0007669"/>
    <property type="project" value="TreeGrafter"/>
</dbReference>
<evidence type="ECO:0000256" key="6">
    <source>
        <dbReference type="ARBA" id="ARBA00022840"/>
    </source>
</evidence>
<feature type="transmembrane region" description="Helical" evidence="9">
    <location>
        <begin position="289"/>
        <end position="309"/>
    </location>
</feature>
<keyword evidence="4 9" id="KW-0812">Transmembrane</keyword>
<evidence type="ECO:0000256" key="4">
    <source>
        <dbReference type="ARBA" id="ARBA00022692"/>
    </source>
</evidence>
<evidence type="ECO:0000256" key="8">
    <source>
        <dbReference type="ARBA" id="ARBA00023136"/>
    </source>
</evidence>
<dbReference type="PROSITE" id="PS50893">
    <property type="entry name" value="ABC_TRANSPORTER_2"/>
    <property type="match status" value="1"/>
</dbReference>
<feature type="transmembrane region" description="Helical" evidence="9">
    <location>
        <begin position="72"/>
        <end position="95"/>
    </location>
</feature>
<dbReference type="CDD" id="cd18555">
    <property type="entry name" value="ABC_6TM_T1SS_like"/>
    <property type="match status" value="1"/>
</dbReference>
<dbReference type="InterPro" id="IPR039421">
    <property type="entry name" value="Type_1_exporter"/>
</dbReference>
<dbReference type="GO" id="GO:0016887">
    <property type="term" value="F:ATP hydrolysis activity"/>
    <property type="evidence" value="ECO:0007669"/>
    <property type="project" value="InterPro"/>
</dbReference>
<dbReference type="GO" id="GO:0005886">
    <property type="term" value="C:plasma membrane"/>
    <property type="evidence" value="ECO:0007669"/>
    <property type="project" value="UniProtKB-SubCell"/>
</dbReference>
<dbReference type="InterPro" id="IPR017871">
    <property type="entry name" value="ABC_transporter-like_CS"/>
</dbReference>
<keyword evidence="5" id="KW-0547">Nucleotide-binding</keyword>
<dbReference type="InterPro" id="IPR011527">
    <property type="entry name" value="ABC1_TM_dom"/>
</dbReference>
<dbReference type="FunFam" id="3.40.50.300:FF:000221">
    <property type="entry name" value="Multidrug ABC transporter ATP-binding protein"/>
    <property type="match status" value="1"/>
</dbReference>
<name>A0A7W1WPU4_9BACL</name>
<keyword evidence="2" id="KW-0813">Transport</keyword>
<comment type="subcellular location">
    <subcellularLocation>
        <location evidence="1">Cell membrane</location>
        <topology evidence="1">Multi-pass membrane protein</topology>
    </subcellularLocation>
</comment>
<dbReference type="InterPro" id="IPR036640">
    <property type="entry name" value="ABC1_TM_sf"/>
</dbReference>